<reference evidence="1 2" key="1">
    <citation type="submission" date="2021-03" db="EMBL/GenBank/DDBJ databases">
        <title>Actinomadura violae sp. nov., isolated from lichen in Thailand.</title>
        <authorList>
            <person name="Kanchanasin P."/>
            <person name="Saeng-In P."/>
            <person name="Phongsopitanun W."/>
            <person name="Yuki M."/>
            <person name="Kudo T."/>
            <person name="Ohkuma M."/>
            <person name="Tanasupawat S."/>
        </authorList>
    </citation>
    <scope>NUCLEOTIDE SEQUENCE [LARGE SCALE GENOMIC DNA]</scope>
    <source>
        <strain evidence="1 2">LCR2-06</strain>
    </source>
</reference>
<sequence length="307" mass="34618">MELSCELSPLVFAELYRMLAADNERVELLKDRLAEIGHEWSWLSEAAERYEATWRGNQKAADRVEDLIALGTDHSLLASWVLAALRGSGSSYYFGEELRKAVTQRLLSEVLYVPADIPSRWRPVVVGWTLGMVVGSVDQSLPVAPAMLPADENVRAAYEGLVEHVLHLGDLNPPWPEMVGTSTFWRGTGLAEGLQPEAADGRTAIKQMVIEVRRILPEHMGKLIGQHFSQFAERRITLSHVANMPNRPRFVDVKEQARNWSEIRYTIMGITQFLGSQISSELMDLAARAVREETWSEIAWDLFAFDE</sequence>
<comment type="caution">
    <text evidence="1">The sequence shown here is derived from an EMBL/GenBank/DDBJ whole genome shotgun (WGS) entry which is preliminary data.</text>
</comment>
<dbReference type="EMBL" id="JAGEPF010000023">
    <property type="protein sequence ID" value="MBO2462675.1"/>
    <property type="molecule type" value="Genomic_DNA"/>
</dbReference>
<proteinExistence type="predicted"/>
<protein>
    <submittedName>
        <fullName evidence="1">Uncharacterized protein</fullName>
    </submittedName>
</protein>
<accession>A0ABS3S0Z7</accession>
<dbReference type="RefSeq" id="WP_208247157.1">
    <property type="nucleotide sequence ID" value="NZ_JAGEPF010000023.1"/>
</dbReference>
<organism evidence="1 2">
    <name type="scientific">Actinomadura violacea</name>
    <dbReference type="NCBI Taxonomy" id="2819934"/>
    <lineage>
        <taxon>Bacteria</taxon>
        <taxon>Bacillati</taxon>
        <taxon>Actinomycetota</taxon>
        <taxon>Actinomycetes</taxon>
        <taxon>Streptosporangiales</taxon>
        <taxon>Thermomonosporaceae</taxon>
        <taxon>Actinomadura</taxon>
    </lineage>
</organism>
<evidence type="ECO:0000313" key="2">
    <source>
        <dbReference type="Proteomes" id="UP000680206"/>
    </source>
</evidence>
<name>A0ABS3S0Z7_9ACTN</name>
<dbReference type="Proteomes" id="UP000680206">
    <property type="component" value="Unassembled WGS sequence"/>
</dbReference>
<gene>
    <name evidence="1" type="ORF">J4709_34420</name>
</gene>
<evidence type="ECO:0000313" key="1">
    <source>
        <dbReference type="EMBL" id="MBO2462675.1"/>
    </source>
</evidence>
<keyword evidence="2" id="KW-1185">Reference proteome</keyword>